<organism evidence="7 8">
    <name type="scientific">Arthrobacter crystallopoietes BAB-32</name>
    <dbReference type="NCBI Taxonomy" id="1246476"/>
    <lineage>
        <taxon>Bacteria</taxon>
        <taxon>Bacillati</taxon>
        <taxon>Actinomycetota</taxon>
        <taxon>Actinomycetes</taxon>
        <taxon>Micrococcales</taxon>
        <taxon>Micrococcaceae</taxon>
        <taxon>Crystallibacter</taxon>
    </lineage>
</organism>
<reference evidence="7 8" key="1">
    <citation type="journal article" date="2013" name="Genome Announc.">
        <title>Draft Genome Sequence of Arthrobacter crystallopoietes Strain BAB-32, Revealing Genes for Bioremediation.</title>
        <authorList>
            <person name="Joshi M.N."/>
            <person name="Pandit A.S."/>
            <person name="Sharma A."/>
            <person name="Pandya R.V."/>
            <person name="Desai S.M."/>
            <person name="Saxena A.K."/>
            <person name="Bagatharia S.B."/>
        </authorList>
    </citation>
    <scope>NUCLEOTIDE SEQUENCE [LARGE SCALE GENOMIC DNA]</scope>
    <source>
        <strain evidence="7 8">BAB-32</strain>
    </source>
</reference>
<sequence length="1007" mass="110295">MEIQAFGPFAGREVIDFDELSSQGLFLLNGPTGAGKTSILDAVCFALYGSVPGARQQGKRLRSDHALPDAVPEVVCEFSARGRRLEVTRSPQWDRPSARSKKGSVPEKALTLLREKVDGTWVAKTWRNDEAGSELLALLGMSLDQFTKVVLLPQGDFAAFLRADAKERRPLLQRLFNTDRFETVEQLMAEEAQKARNSFDAAAAGVAQLRDRALDEARRYLAEEQLPAESLPVEEVIPALEGALADAVASASSSVESQRQQLLARNETIAAQEQSLADARQLQAMEKLAAEHEAAAPAYAEWTATLQAHRAAELLAAPLRHRDQAAKAVEQADKGFLESADAAQAHRLYPRFAADRPAPDNSGKELLEGISRQLSNELGRSRAMLPEAEGLAAAKAEQRRQEQRVGALRQQAEAASNRKREAEEHGGLLRQQLESLGREPLDPALLSEKLDQARQVRDAVIHYGNCLRRTEEARELRDRVNAEQLELKQRWLQLLERRLEQAAAELADTLTQGGPCPVCGGIEHPQPAVADHGGLVTREVENEARRRHAEAEARYAEAQQSCSALEQELAGLASRGGTTDPSEAQGDVRAAQDSLDAALAARRRLERLQEQVQSNAEQVQSLQRQLSQVVVEQASAESELQFARARIVELEHRLAEVLPEGERLEEWIAGLEQLERLVGTCSKLLVQREHAARALDSTEDEVAAAVEASEFDTEDDARVSLLAGPELDDLRRRRDAYEEAGQRLRLLCESSAVLRAQDAVRSGSGLPEPAQVEEARAEVRRLEDDLRRISVRHGMLQAAQEQLGGYRTRLQEQLVRLRPAAERFELVQSVADSVRGLGDNDRKMTLATYVLAARLEQIAAAASERLNAMTDGRYTLLHDDSKSGNKKSGLGLHVSDEWTGLRRDTSTLSGGESFMASLSLALGLADVVQAESGGVDIETLFVDEGFGSLDEQSLEQVMDALEGLRDGGRVVGLVSHVAEMKQRIGAQLQVAKGRQGSSVRTVVAAVE</sequence>
<feature type="coiled-coil region" evidence="4">
    <location>
        <begin position="485"/>
        <end position="512"/>
    </location>
</feature>
<proteinExistence type="inferred from homology"/>
<dbReference type="Proteomes" id="UP000010729">
    <property type="component" value="Unassembled WGS sequence"/>
</dbReference>
<dbReference type="PANTHER" id="PTHR32114:SF2">
    <property type="entry name" value="ABC TRANSPORTER ABCH.3"/>
    <property type="match status" value="1"/>
</dbReference>
<dbReference type="EMBL" id="ANPE02000105">
    <property type="protein sequence ID" value="EMY34685.1"/>
    <property type="molecule type" value="Genomic_DNA"/>
</dbReference>
<evidence type="ECO:0000259" key="6">
    <source>
        <dbReference type="Pfam" id="PF13476"/>
    </source>
</evidence>
<gene>
    <name evidence="7" type="ORF">D477_008518</name>
</gene>
<dbReference type="Gene3D" id="3.40.50.300">
    <property type="entry name" value="P-loop containing nucleotide triphosphate hydrolases"/>
    <property type="match status" value="2"/>
</dbReference>
<comment type="caution">
    <text evidence="7">The sequence shown here is derived from an EMBL/GenBank/DDBJ whole genome shotgun (WGS) entry which is preliminary data.</text>
</comment>
<feature type="region of interest" description="Disordered" evidence="5">
    <location>
        <begin position="572"/>
        <end position="591"/>
    </location>
</feature>
<dbReference type="GO" id="GO:0016887">
    <property type="term" value="F:ATP hydrolysis activity"/>
    <property type="evidence" value="ECO:0007669"/>
    <property type="project" value="InterPro"/>
</dbReference>
<dbReference type="Pfam" id="PF13558">
    <property type="entry name" value="SbcC_Walker_B"/>
    <property type="match status" value="1"/>
</dbReference>
<dbReference type="AlphaFoldDB" id="N1V055"/>
<feature type="region of interest" description="Disordered" evidence="5">
    <location>
        <begin position="393"/>
        <end position="425"/>
    </location>
</feature>
<dbReference type="InterPro" id="IPR027417">
    <property type="entry name" value="P-loop_NTPase"/>
</dbReference>
<keyword evidence="8" id="KW-1185">Reference proteome</keyword>
<evidence type="ECO:0000313" key="7">
    <source>
        <dbReference type="EMBL" id="EMY34685.1"/>
    </source>
</evidence>
<evidence type="ECO:0000256" key="4">
    <source>
        <dbReference type="SAM" id="Coils"/>
    </source>
</evidence>
<dbReference type="InterPro" id="IPR038729">
    <property type="entry name" value="Rad50/SbcC_AAA"/>
</dbReference>
<dbReference type="GO" id="GO:0006302">
    <property type="term" value="P:double-strand break repair"/>
    <property type="evidence" value="ECO:0007669"/>
    <property type="project" value="InterPro"/>
</dbReference>
<evidence type="ECO:0000256" key="3">
    <source>
        <dbReference type="ARBA" id="ARBA00013368"/>
    </source>
</evidence>
<keyword evidence="4" id="KW-0175">Coiled coil</keyword>
<evidence type="ECO:0000256" key="5">
    <source>
        <dbReference type="SAM" id="MobiDB-lite"/>
    </source>
</evidence>
<feature type="domain" description="Rad50/SbcC-type AAA" evidence="6">
    <location>
        <begin position="2"/>
        <end position="197"/>
    </location>
</feature>
<dbReference type="Pfam" id="PF13476">
    <property type="entry name" value="AAA_23"/>
    <property type="match status" value="1"/>
</dbReference>
<accession>N1V055</accession>
<evidence type="ECO:0000256" key="1">
    <source>
        <dbReference type="ARBA" id="ARBA00006930"/>
    </source>
</evidence>
<dbReference type="PANTHER" id="PTHR32114">
    <property type="entry name" value="ABC TRANSPORTER ABCH.3"/>
    <property type="match status" value="1"/>
</dbReference>
<feature type="compositionally biased region" description="Basic and acidic residues" evidence="5">
    <location>
        <begin position="416"/>
        <end position="425"/>
    </location>
</feature>
<dbReference type="SUPFAM" id="SSF52540">
    <property type="entry name" value="P-loop containing nucleoside triphosphate hydrolases"/>
    <property type="match status" value="1"/>
</dbReference>
<comment type="subunit">
    <text evidence="2">Heterodimer of SbcC and SbcD.</text>
</comment>
<comment type="similarity">
    <text evidence="1">Belongs to the SMC family. SbcC subfamily.</text>
</comment>
<evidence type="ECO:0000256" key="2">
    <source>
        <dbReference type="ARBA" id="ARBA00011322"/>
    </source>
</evidence>
<evidence type="ECO:0000313" key="8">
    <source>
        <dbReference type="Proteomes" id="UP000010729"/>
    </source>
</evidence>
<protein>
    <recommendedName>
        <fullName evidence="3">Nuclease SbcCD subunit C</fullName>
    </recommendedName>
</protein>
<name>N1V055_9MICC</name>